<keyword evidence="1" id="KW-0812">Transmembrane</keyword>
<dbReference type="AlphaFoldDB" id="A0A930KMZ9"/>
<name>A0A930KMZ9_9MICC</name>
<keyword evidence="1" id="KW-1133">Transmembrane helix</keyword>
<organism evidence="2 3">
    <name type="scientific">Rothia dentocariosa</name>
    <dbReference type="NCBI Taxonomy" id="2047"/>
    <lineage>
        <taxon>Bacteria</taxon>
        <taxon>Bacillati</taxon>
        <taxon>Actinomycetota</taxon>
        <taxon>Actinomycetes</taxon>
        <taxon>Micrococcales</taxon>
        <taxon>Micrococcaceae</taxon>
        <taxon>Rothia</taxon>
    </lineage>
</organism>
<reference evidence="2" key="1">
    <citation type="submission" date="2020-04" db="EMBL/GenBank/DDBJ databases">
        <title>Deep metagenomics examines the oral microbiome during advanced dental caries in children, revealing novel taxa and co-occurrences with host molecules.</title>
        <authorList>
            <person name="Baker J.L."/>
            <person name="Morton J.T."/>
            <person name="Dinis M."/>
            <person name="Alvarez R."/>
            <person name="Tran N.C."/>
            <person name="Knight R."/>
            <person name="Edlund A."/>
        </authorList>
    </citation>
    <scope>NUCLEOTIDE SEQUENCE</scope>
    <source>
        <strain evidence="2">JCVI_47_bin.4</strain>
    </source>
</reference>
<gene>
    <name evidence="2" type="ORF">HXO56_12145</name>
</gene>
<keyword evidence="1" id="KW-0472">Membrane</keyword>
<evidence type="ECO:0000313" key="3">
    <source>
        <dbReference type="Proteomes" id="UP000769484"/>
    </source>
</evidence>
<evidence type="ECO:0000313" key="2">
    <source>
        <dbReference type="EMBL" id="MBF1650802.1"/>
    </source>
</evidence>
<dbReference type="EMBL" id="JABZXJ010000124">
    <property type="protein sequence ID" value="MBF1650802.1"/>
    <property type="molecule type" value="Genomic_DNA"/>
</dbReference>
<feature type="transmembrane region" description="Helical" evidence="1">
    <location>
        <begin position="51"/>
        <end position="69"/>
    </location>
</feature>
<feature type="non-terminal residue" evidence="2">
    <location>
        <position position="1"/>
    </location>
</feature>
<dbReference type="Gene3D" id="2.160.20.80">
    <property type="entry name" value="E3 ubiquitin-protein ligase SopA"/>
    <property type="match status" value="1"/>
</dbReference>
<feature type="transmembrane region" description="Helical" evidence="1">
    <location>
        <begin position="18"/>
        <end position="39"/>
    </location>
</feature>
<dbReference type="SUPFAM" id="SSF141571">
    <property type="entry name" value="Pentapeptide repeat-like"/>
    <property type="match status" value="1"/>
</dbReference>
<evidence type="ECO:0000256" key="1">
    <source>
        <dbReference type="SAM" id="Phobius"/>
    </source>
</evidence>
<dbReference type="Proteomes" id="UP000769484">
    <property type="component" value="Unassembled WGS sequence"/>
</dbReference>
<sequence length="508" mass="56749">VIPKDQERPWYIQHFTKLLIGFGLGGGAVAILLPWMLWLHCGMSSGSSDQLRLHLLYVTGGIIAVLTLLQTNWKNQGDRLKIDADIKKNEQDAEKNERDHIRQVHAERRSRYTAAVGQLADEKAAIRLGGIYTLVGLVDEWLADSTLSEEEQQKEGQVIINNLCSYIRSPFPLAEKIDEYEARTELKGLESKKPGTLFPDELPRLDTLRKRFEDSAEYQEPDDIAALQAAFHEEQDVRRAIFEEMSKRNSKVSVDESTGVTVTPGAWSGFKFGFNRAPIFYPLDNLTIEKAVFSSARFYGEADFLGAEFAGDADFGGAEFTDSTRFWGAKFTGNTDFTGAKFTGDTDFGITEFTGSTNFWGTKFTGATSFWDMKFTENAYFVGAEFTENADFGGAEFTGNANFLGAKFTGNANFQRAEFTGTTIFTGAYFKKYAPTFADASNSARFSAQVNPQEYRFGAHPKSPHGFSCGEAELLNRTFILPIGTVLYDPDSWDEEEQDYTRLSEPAK</sequence>
<dbReference type="Pfam" id="PF13576">
    <property type="entry name" value="Pentapeptide_3"/>
    <property type="match status" value="2"/>
</dbReference>
<proteinExistence type="predicted"/>
<protein>
    <submittedName>
        <fullName evidence="2">Pentapeptide repeat-containing protein</fullName>
    </submittedName>
</protein>
<dbReference type="InterPro" id="IPR001646">
    <property type="entry name" value="5peptide_repeat"/>
</dbReference>
<comment type="caution">
    <text evidence="2">The sequence shown here is derived from an EMBL/GenBank/DDBJ whole genome shotgun (WGS) entry which is preliminary data.</text>
</comment>
<accession>A0A930KMZ9</accession>